<proteinExistence type="predicted"/>
<sequence>MEVSYIIIPVVEGREEIFNEELSTIFPLAKMKYLRIENQLLLVLYINVEYYLKHKMYSEAELYRAEQDIFVFAHRKPYLKCVFIHMICAGTNCYFEGFVVRNKSVILESSGVKDSYVKLLKEIMPSYYTSDKFEAFSRAFIENT</sequence>
<protein>
    <submittedName>
        <fullName evidence="1">Uncharacterized protein</fullName>
    </submittedName>
</protein>
<accession>A0A7K1GPU8</accession>
<dbReference type="EMBL" id="WMJY01000026">
    <property type="protein sequence ID" value="MTH30423.1"/>
    <property type="molecule type" value="Genomic_DNA"/>
</dbReference>
<dbReference type="AlphaFoldDB" id="A0A7K1GPU8"/>
<comment type="caution">
    <text evidence="1">The sequence shown here is derived from an EMBL/GenBank/DDBJ whole genome shotgun (WGS) entry which is preliminary data.</text>
</comment>
<evidence type="ECO:0000313" key="2">
    <source>
        <dbReference type="Proteomes" id="UP000488936"/>
    </source>
</evidence>
<dbReference type="Proteomes" id="UP000488936">
    <property type="component" value="Unassembled WGS sequence"/>
</dbReference>
<keyword evidence="2" id="KW-1185">Reference proteome</keyword>
<evidence type="ECO:0000313" key="1">
    <source>
        <dbReference type="EMBL" id="MTH30423.1"/>
    </source>
</evidence>
<gene>
    <name evidence="1" type="ORF">GJV77_11000</name>
</gene>
<name>A0A7K1GPU8_9FLAO</name>
<organism evidence="1 2">
    <name type="scientific">Myroides pelagicus</name>
    <dbReference type="NCBI Taxonomy" id="270914"/>
    <lineage>
        <taxon>Bacteria</taxon>
        <taxon>Pseudomonadati</taxon>
        <taxon>Bacteroidota</taxon>
        <taxon>Flavobacteriia</taxon>
        <taxon>Flavobacteriales</taxon>
        <taxon>Flavobacteriaceae</taxon>
        <taxon>Myroides</taxon>
    </lineage>
</organism>
<reference evidence="1 2" key="1">
    <citation type="journal article" date="2006" name="Int. J. Syst. Evol. Microbiol.">
        <title>Myroides pelagicus sp. nov., isolated from seawater in Thailand.</title>
        <authorList>
            <person name="Yoon J."/>
            <person name="Maneerat S."/>
            <person name="Kawai F."/>
            <person name="Yokota A."/>
        </authorList>
    </citation>
    <scope>NUCLEOTIDE SEQUENCE [LARGE SCALE GENOMIC DNA]</scope>
    <source>
        <strain evidence="1 2">SM1T</strain>
    </source>
</reference>
<dbReference type="RefSeq" id="WP_155036408.1">
    <property type="nucleotide sequence ID" value="NZ_JAYMMG010000011.1"/>
</dbReference>
<dbReference type="OrthoDB" id="1443751at2"/>